<evidence type="ECO:0000256" key="1">
    <source>
        <dbReference type="SAM" id="MobiDB-lite"/>
    </source>
</evidence>
<dbReference type="GeneID" id="54297102"/>
<dbReference type="RefSeq" id="XP_033403275.1">
    <property type="nucleotide sequence ID" value="XM_033539606.1"/>
</dbReference>
<feature type="region of interest" description="Disordered" evidence="1">
    <location>
        <begin position="1"/>
        <end position="111"/>
    </location>
</feature>
<name>A0A6A6BXD5_9PEZI</name>
<proteinExistence type="predicted"/>
<dbReference type="OrthoDB" id="3872446at2759"/>
<organism evidence="2 3">
    <name type="scientific">Aplosporella prunicola CBS 121167</name>
    <dbReference type="NCBI Taxonomy" id="1176127"/>
    <lineage>
        <taxon>Eukaryota</taxon>
        <taxon>Fungi</taxon>
        <taxon>Dikarya</taxon>
        <taxon>Ascomycota</taxon>
        <taxon>Pezizomycotina</taxon>
        <taxon>Dothideomycetes</taxon>
        <taxon>Dothideomycetes incertae sedis</taxon>
        <taxon>Botryosphaeriales</taxon>
        <taxon>Aplosporellaceae</taxon>
        <taxon>Aplosporella</taxon>
    </lineage>
</organism>
<keyword evidence="3" id="KW-1185">Reference proteome</keyword>
<protein>
    <submittedName>
        <fullName evidence="2">Uncharacterized protein</fullName>
    </submittedName>
</protein>
<dbReference type="AlphaFoldDB" id="A0A6A6BXD5"/>
<reference evidence="2" key="1">
    <citation type="journal article" date="2020" name="Stud. Mycol.">
        <title>101 Dothideomycetes genomes: a test case for predicting lifestyles and emergence of pathogens.</title>
        <authorList>
            <person name="Haridas S."/>
            <person name="Albert R."/>
            <person name="Binder M."/>
            <person name="Bloem J."/>
            <person name="Labutti K."/>
            <person name="Salamov A."/>
            <person name="Andreopoulos B."/>
            <person name="Baker S."/>
            <person name="Barry K."/>
            <person name="Bills G."/>
            <person name="Bluhm B."/>
            <person name="Cannon C."/>
            <person name="Castanera R."/>
            <person name="Culley D."/>
            <person name="Daum C."/>
            <person name="Ezra D."/>
            <person name="Gonzalez J."/>
            <person name="Henrissat B."/>
            <person name="Kuo A."/>
            <person name="Liang C."/>
            <person name="Lipzen A."/>
            <person name="Lutzoni F."/>
            <person name="Magnuson J."/>
            <person name="Mondo S."/>
            <person name="Nolan M."/>
            <person name="Ohm R."/>
            <person name="Pangilinan J."/>
            <person name="Park H.-J."/>
            <person name="Ramirez L."/>
            <person name="Alfaro M."/>
            <person name="Sun H."/>
            <person name="Tritt A."/>
            <person name="Yoshinaga Y."/>
            <person name="Zwiers L.-H."/>
            <person name="Turgeon B."/>
            <person name="Goodwin S."/>
            <person name="Spatafora J."/>
            <person name="Crous P."/>
            <person name="Grigoriev I."/>
        </authorList>
    </citation>
    <scope>NUCLEOTIDE SEQUENCE</scope>
    <source>
        <strain evidence="2">CBS 121167</strain>
    </source>
</reference>
<feature type="compositionally biased region" description="Low complexity" evidence="1">
    <location>
        <begin position="26"/>
        <end position="47"/>
    </location>
</feature>
<sequence length="111" mass="11406">MADHDELDEDLFADLYENDDSSNPKPAAQAAAPAAPAQPEPTAATEPVSAPAPVARDEQHQPAAQNGGAHSAPHNGDVHMSGNVQNEAGHAHAAPETNDDNYGPIGIKEDG</sequence>
<evidence type="ECO:0000313" key="3">
    <source>
        <dbReference type="Proteomes" id="UP000799438"/>
    </source>
</evidence>
<dbReference type="EMBL" id="ML995474">
    <property type="protein sequence ID" value="KAF2147567.1"/>
    <property type="molecule type" value="Genomic_DNA"/>
</dbReference>
<feature type="compositionally biased region" description="Acidic residues" evidence="1">
    <location>
        <begin position="1"/>
        <end position="20"/>
    </location>
</feature>
<gene>
    <name evidence="2" type="ORF">K452DRAFT_282572</name>
</gene>
<dbReference type="Proteomes" id="UP000799438">
    <property type="component" value="Unassembled WGS sequence"/>
</dbReference>
<evidence type="ECO:0000313" key="2">
    <source>
        <dbReference type="EMBL" id="KAF2147567.1"/>
    </source>
</evidence>
<accession>A0A6A6BXD5</accession>